<keyword evidence="1" id="KW-0812">Transmembrane</keyword>
<dbReference type="AlphaFoldDB" id="A0A5C7FMW0"/>
<dbReference type="RefSeq" id="WP_147929022.1">
    <property type="nucleotide sequence ID" value="NZ_VOXD01000002.1"/>
</dbReference>
<dbReference type="Proteomes" id="UP000321907">
    <property type="component" value="Unassembled WGS sequence"/>
</dbReference>
<evidence type="ECO:0000256" key="1">
    <source>
        <dbReference type="SAM" id="Phobius"/>
    </source>
</evidence>
<keyword evidence="3" id="KW-1185">Reference proteome</keyword>
<sequence>MKEQDYLDIEAYQQGELPSDQVKALVARVTTEPDLAAVMSERQLLNDHLRATAKEPALRETLSVLGAKYFADGTAPNGQNTTATNNEAVVKTLKPQKKNWLVIAASAAAILLLFVVGGKVFFGEQDSTYEQFAQHQPLSLTERGDGDNGITQAEAAFNNGRYEEAILPLTEYVELNKEDARARLALGISYLETGNDAEAIRVLTEVAETGGSVAPYGNWYLALAAVRNDDKPAALRYLDRIPPGDTFLEERVTELRQVVAE</sequence>
<name>A0A5C7FMW0_9BACT</name>
<feature type="transmembrane region" description="Helical" evidence="1">
    <location>
        <begin position="100"/>
        <end position="122"/>
    </location>
</feature>
<reference evidence="2 3" key="1">
    <citation type="submission" date="2019-08" db="EMBL/GenBank/DDBJ databases">
        <title>Lewinella sp. strain SSH13 Genome sequencing and assembly.</title>
        <authorList>
            <person name="Kim I."/>
        </authorList>
    </citation>
    <scope>NUCLEOTIDE SEQUENCE [LARGE SCALE GENOMIC DNA]</scope>
    <source>
        <strain evidence="2 3">SSH13</strain>
    </source>
</reference>
<organism evidence="2 3">
    <name type="scientific">Neolewinella aurantiaca</name>
    <dbReference type="NCBI Taxonomy" id="2602767"/>
    <lineage>
        <taxon>Bacteria</taxon>
        <taxon>Pseudomonadati</taxon>
        <taxon>Bacteroidota</taxon>
        <taxon>Saprospiria</taxon>
        <taxon>Saprospirales</taxon>
        <taxon>Lewinellaceae</taxon>
        <taxon>Neolewinella</taxon>
    </lineage>
</organism>
<evidence type="ECO:0000313" key="3">
    <source>
        <dbReference type="Proteomes" id="UP000321907"/>
    </source>
</evidence>
<proteinExistence type="predicted"/>
<evidence type="ECO:0000313" key="2">
    <source>
        <dbReference type="EMBL" id="TXF91482.1"/>
    </source>
</evidence>
<dbReference type="Pfam" id="PF13432">
    <property type="entry name" value="TPR_16"/>
    <property type="match status" value="1"/>
</dbReference>
<keyword evidence="1" id="KW-1133">Transmembrane helix</keyword>
<dbReference type="InterPro" id="IPR011990">
    <property type="entry name" value="TPR-like_helical_dom_sf"/>
</dbReference>
<comment type="caution">
    <text evidence="2">The sequence shown here is derived from an EMBL/GenBank/DDBJ whole genome shotgun (WGS) entry which is preliminary data.</text>
</comment>
<dbReference type="Gene3D" id="1.25.40.10">
    <property type="entry name" value="Tetratricopeptide repeat domain"/>
    <property type="match status" value="1"/>
</dbReference>
<dbReference type="EMBL" id="VOXD01000002">
    <property type="protein sequence ID" value="TXF91482.1"/>
    <property type="molecule type" value="Genomic_DNA"/>
</dbReference>
<dbReference type="OrthoDB" id="821231at2"/>
<accession>A0A5C7FMW0</accession>
<protein>
    <recommendedName>
        <fullName evidence="4">Tetratricopeptide repeat protein</fullName>
    </recommendedName>
</protein>
<keyword evidence="1" id="KW-0472">Membrane</keyword>
<dbReference type="SUPFAM" id="SSF48452">
    <property type="entry name" value="TPR-like"/>
    <property type="match status" value="1"/>
</dbReference>
<evidence type="ECO:0008006" key="4">
    <source>
        <dbReference type="Google" id="ProtNLM"/>
    </source>
</evidence>
<gene>
    <name evidence="2" type="ORF">FUA23_01950</name>
</gene>